<keyword evidence="3" id="KW-0378">Hydrolase</keyword>
<gene>
    <name evidence="8" type="ORF">AVDCRST_MAG80-2548</name>
</gene>
<keyword evidence="2 8" id="KW-0645">Protease</keyword>
<feature type="domain" description="Peptidase S49" evidence="7">
    <location>
        <begin position="357"/>
        <end position="506"/>
    </location>
</feature>
<feature type="active site" description="Nucleophile" evidence="5">
    <location>
        <position position="372"/>
    </location>
</feature>
<dbReference type="AlphaFoldDB" id="A0A6J4R0E7"/>
<evidence type="ECO:0000256" key="4">
    <source>
        <dbReference type="ARBA" id="ARBA00022825"/>
    </source>
</evidence>
<dbReference type="InterPro" id="IPR002142">
    <property type="entry name" value="Peptidase_S49"/>
</dbReference>
<proteinExistence type="inferred from homology"/>
<dbReference type="PANTHER" id="PTHR33209:SF1">
    <property type="entry name" value="PEPTIDASE S49 DOMAIN-CONTAINING PROTEIN"/>
    <property type="match status" value="1"/>
</dbReference>
<dbReference type="Gene3D" id="6.20.330.10">
    <property type="match status" value="1"/>
</dbReference>
<dbReference type="InterPro" id="IPR047272">
    <property type="entry name" value="S49_SppA_C"/>
</dbReference>
<dbReference type="GO" id="GO:0016020">
    <property type="term" value="C:membrane"/>
    <property type="evidence" value="ECO:0007669"/>
    <property type="project" value="InterPro"/>
</dbReference>
<organism evidence="8">
    <name type="scientific">uncultured Rubrobacteraceae bacterium</name>
    <dbReference type="NCBI Taxonomy" id="349277"/>
    <lineage>
        <taxon>Bacteria</taxon>
        <taxon>Bacillati</taxon>
        <taxon>Actinomycetota</taxon>
        <taxon>Rubrobacteria</taxon>
        <taxon>Rubrobacterales</taxon>
        <taxon>Rubrobacteraceae</taxon>
        <taxon>environmental samples</taxon>
    </lineage>
</organism>
<evidence type="ECO:0000256" key="6">
    <source>
        <dbReference type="SAM" id="MobiDB-lite"/>
    </source>
</evidence>
<sequence>MSLLINALINLLRLVRNARRAFRRPPDFVWVPVTGALPEFEPSRRGLLRRRLDPRTLAPSLESIRSRLDRILADERARGVILRVENLDAGWATLEELRAELHRFRERGKTVAAYLVYPDTRSYYLASAADKVFASPLSMLNVVGLRARVNFLKDSLGRLGLETEVVAVSPYKSAADPISRSDFSPEAREQTERLLDARFDELVSEISAGRDITPEQVKTLIDNAPYSAAEAVQNKLIDGALYEDELAGRLSDGEKPARLAEWGVANKSLRLPYRDRGVRKAVGLVRVEGTIVSGRSRKLPLPLPLLGREQAGSDSVVASLRVAEKSRRIGAVLLYVDSPGGDALGSDLIWREVERIRAKKPIVVLMGNAAASGGYYVSAPASHVFARKNTITGSIGVILTRPVAAGLLNQLKVNPVTVGRGARSNLLDPRRRPTPDELAVLEHQLNVFYDGFKDRVASGRGLRPENLEGIVGGRVWTGTEALRRGLVDDTGGFREALAKARELAGITDDSDSLARIPPPRGARPAPGEPVQEVLDTAREAFRELGTARVWALSPYEISDD</sequence>
<feature type="domain" description="Peptidase S49" evidence="7">
    <location>
        <begin position="104"/>
        <end position="252"/>
    </location>
</feature>
<dbReference type="InterPro" id="IPR029045">
    <property type="entry name" value="ClpP/crotonase-like_dom_sf"/>
</dbReference>
<dbReference type="CDD" id="cd07023">
    <property type="entry name" value="S49_Sppa_N_C"/>
    <property type="match status" value="1"/>
</dbReference>
<dbReference type="CDD" id="cd07018">
    <property type="entry name" value="S49_SppA_67K_type"/>
    <property type="match status" value="1"/>
</dbReference>
<protein>
    <submittedName>
        <fullName evidence="8">Signal peptide peptidase SppA (Protease 4)</fullName>
    </submittedName>
</protein>
<dbReference type="SUPFAM" id="SSF52096">
    <property type="entry name" value="ClpP/crotonase"/>
    <property type="match status" value="2"/>
</dbReference>
<dbReference type="PIRSF" id="PIRSF001217">
    <property type="entry name" value="Protease_4_SppA"/>
    <property type="match status" value="1"/>
</dbReference>
<accession>A0A6J4R0E7</accession>
<dbReference type="EMBL" id="CADCVC010000226">
    <property type="protein sequence ID" value="CAA9453324.1"/>
    <property type="molecule type" value="Genomic_DNA"/>
</dbReference>
<evidence type="ECO:0000259" key="7">
    <source>
        <dbReference type="Pfam" id="PF01343"/>
    </source>
</evidence>
<evidence type="ECO:0000256" key="3">
    <source>
        <dbReference type="ARBA" id="ARBA00022801"/>
    </source>
</evidence>
<reference evidence="8" key="1">
    <citation type="submission" date="2020-02" db="EMBL/GenBank/DDBJ databases">
        <authorList>
            <person name="Meier V. D."/>
        </authorList>
    </citation>
    <scope>NUCLEOTIDE SEQUENCE</scope>
    <source>
        <strain evidence="8">AVDCRST_MAG80</strain>
    </source>
</reference>
<dbReference type="InterPro" id="IPR004634">
    <property type="entry name" value="Pept_S49_pIV"/>
</dbReference>
<feature type="region of interest" description="Disordered" evidence="6">
    <location>
        <begin position="510"/>
        <end position="529"/>
    </location>
</feature>
<dbReference type="InterPro" id="IPR047217">
    <property type="entry name" value="S49_SppA_67K_type_N"/>
</dbReference>
<feature type="active site" description="Proton donor/acceptor" evidence="5">
    <location>
        <position position="172"/>
    </location>
</feature>
<dbReference type="PANTHER" id="PTHR33209">
    <property type="entry name" value="PROTEASE 4"/>
    <property type="match status" value="1"/>
</dbReference>
<dbReference type="GO" id="GO:0006465">
    <property type="term" value="P:signal peptide processing"/>
    <property type="evidence" value="ECO:0007669"/>
    <property type="project" value="InterPro"/>
</dbReference>
<name>A0A6J4R0E7_9ACTN</name>
<evidence type="ECO:0000256" key="1">
    <source>
        <dbReference type="ARBA" id="ARBA00008683"/>
    </source>
</evidence>
<dbReference type="GO" id="GO:0008236">
    <property type="term" value="F:serine-type peptidase activity"/>
    <property type="evidence" value="ECO:0007669"/>
    <property type="project" value="UniProtKB-KW"/>
</dbReference>
<comment type="similarity">
    <text evidence="1">Belongs to the peptidase S49 family.</text>
</comment>
<keyword evidence="4" id="KW-0720">Serine protease</keyword>
<dbReference type="Pfam" id="PF01343">
    <property type="entry name" value="Peptidase_S49"/>
    <property type="match status" value="2"/>
</dbReference>
<dbReference type="Gene3D" id="3.90.226.10">
    <property type="entry name" value="2-enoyl-CoA Hydratase, Chain A, domain 1"/>
    <property type="match status" value="3"/>
</dbReference>
<evidence type="ECO:0000256" key="5">
    <source>
        <dbReference type="PIRSR" id="PIRSR001217-1"/>
    </source>
</evidence>
<evidence type="ECO:0000313" key="8">
    <source>
        <dbReference type="EMBL" id="CAA9453324.1"/>
    </source>
</evidence>
<evidence type="ECO:0000256" key="2">
    <source>
        <dbReference type="ARBA" id="ARBA00022670"/>
    </source>
</evidence>